<protein>
    <recommendedName>
        <fullName evidence="2">Reverse transcriptase Ty1/copia-type domain-containing protein</fullName>
    </recommendedName>
</protein>
<proteinExistence type="predicted"/>
<keyword evidence="1" id="KW-0472">Membrane</keyword>
<evidence type="ECO:0000313" key="3">
    <source>
        <dbReference type="EMBL" id="KAJ0190471.1"/>
    </source>
</evidence>
<dbReference type="Proteomes" id="UP000235145">
    <property type="component" value="Unassembled WGS sequence"/>
</dbReference>
<accession>A0A9R1UN62</accession>
<comment type="caution">
    <text evidence="3">The sequence shown here is derived from an EMBL/GenBank/DDBJ whole genome shotgun (WGS) entry which is preliminary data.</text>
</comment>
<evidence type="ECO:0000313" key="4">
    <source>
        <dbReference type="Proteomes" id="UP000235145"/>
    </source>
</evidence>
<evidence type="ECO:0000259" key="2">
    <source>
        <dbReference type="Pfam" id="PF07727"/>
    </source>
</evidence>
<evidence type="ECO:0000256" key="1">
    <source>
        <dbReference type="SAM" id="Phobius"/>
    </source>
</evidence>
<dbReference type="InterPro" id="IPR013103">
    <property type="entry name" value="RVT_2"/>
</dbReference>
<dbReference type="AlphaFoldDB" id="A0A9R1UN62"/>
<gene>
    <name evidence="3" type="ORF">LSAT_V11C800429880</name>
</gene>
<name>A0A9R1UN62_LACSA</name>
<reference evidence="3 4" key="1">
    <citation type="journal article" date="2017" name="Nat. Commun.">
        <title>Genome assembly with in vitro proximity ligation data and whole-genome triplication in lettuce.</title>
        <authorList>
            <person name="Reyes-Chin-Wo S."/>
            <person name="Wang Z."/>
            <person name="Yang X."/>
            <person name="Kozik A."/>
            <person name="Arikit S."/>
            <person name="Song C."/>
            <person name="Xia L."/>
            <person name="Froenicke L."/>
            <person name="Lavelle D.O."/>
            <person name="Truco M.J."/>
            <person name="Xia R."/>
            <person name="Zhu S."/>
            <person name="Xu C."/>
            <person name="Xu H."/>
            <person name="Xu X."/>
            <person name="Cox K."/>
            <person name="Korf I."/>
            <person name="Meyers B.C."/>
            <person name="Michelmore R.W."/>
        </authorList>
    </citation>
    <scope>NUCLEOTIDE SEQUENCE [LARGE SCALE GENOMIC DNA]</scope>
    <source>
        <strain evidence="4">cv. Salinas</strain>
        <tissue evidence="3">Seedlings</tissue>
    </source>
</reference>
<keyword evidence="4" id="KW-1185">Reference proteome</keyword>
<feature type="transmembrane region" description="Helical" evidence="1">
    <location>
        <begin position="22"/>
        <end position="38"/>
    </location>
</feature>
<keyword evidence="1" id="KW-1133">Transmembrane helix</keyword>
<keyword evidence="1" id="KW-0812">Transmembrane</keyword>
<sequence>MSIITLAFCHCWNLYQFNINNVFLYVLNKVTMIILYLLKKFGNFIIILHVYVDDIILARNNELEITKDKDFLKSRFLIKDVGKLKYFLGIKVINIQGVFV</sequence>
<organism evidence="3 4">
    <name type="scientific">Lactuca sativa</name>
    <name type="common">Garden lettuce</name>
    <dbReference type="NCBI Taxonomy" id="4236"/>
    <lineage>
        <taxon>Eukaryota</taxon>
        <taxon>Viridiplantae</taxon>
        <taxon>Streptophyta</taxon>
        <taxon>Embryophyta</taxon>
        <taxon>Tracheophyta</taxon>
        <taxon>Spermatophyta</taxon>
        <taxon>Magnoliopsida</taxon>
        <taxon>eudicotyledons</taxon>
        <taxon>Gunneridae</taxon>
        <taxon>Pentapetalae</taxon>
        <taxon>asterids</taxon>
        <taxon>campanulids</taxon>
        <taxon>Asterales</taxon>
        <taxon>Asteraceae</taxon>
        <taxon>Cichorioideae</taxon>
        <taxon>Cichorieae</taxon>
        <taxon>Lactucinae</taxon>
        <taxon>Lactuca</taxon>
    </lineage>
</organism>
<dbReference type="EMBL" id="NBSK02000008">
    <property type="protein sequence ID" value="KAJ0190471.1"/>
    <property type="molecule type" value="Genomic_DNA"/>
</dbReference>
<feature type="domain" description="Reverse transcriptase Ty1/copia-type" evidence="2">
    <location>
        <begin position="27"/>
        <end position="98"/>
    </location>
</feature>
<dbReference type="Pfam" id="PF07727">
    <property type="entry name" value="RVT_2"/>
    <property type="match status" value="1"/>
</dbReference>